<evidence type="ECO:0000313" key="2">
    <source>
        <dbReference type="Proteomes" id="UP000886501"/>
    </source>
</evidence>
<comment type="caution">
    <text evidence="1">The sequence shown here is derived from an EMBL/GenBank/DDBJ whole genome shotgun (WGS) entry which is preliminary data.</text>
</comment>
<dbReference type="Proteomes" id="UP000886501">
    <property type="component" value="Unassembled WGS sequence"/>
</dbReference>
<sequence>MVSDRRGDVLVAECDPTRIASLSLEHGAAVTILRLSTHSLIDLSQGVPDISPPRLLLDAIATYGSSESACSYTDISGETSMRSSFTHEMRAVYGNHVDLTPDDIVLTAGCNMASVAVIMILTDPGDQVILPVPWMTLEMLGVEAVPLAMIASAGFQPKVEDCEPLLTGKTKAIALVSPNNPTGAVYSPELLRAFAELAKSQDIALILDETYRDFITTGVPHHLFDPLQDWDWRSTVIHLFSFSKSYCVPGHRLGAIVTPQMVLNHIITVLDSLLICAPRPIQLALASTIPDLRPFVRNNAKAVHSRHEHFKTHLPSSWRIGSQGGCFAFVKHPFKGREAMQVCERMSAEGGIVTLPIELFATKATLQENDGRRWIRFSVANVDDETIIQACRRLSELEQWFGWELD</sequence>
<protein>
    <submittedName>
        <fullName evidence="1">PLP-dependent transferase</fullName>
    </submittedName>
</protein>
<accession>A0ACB6ZKC4</accession>
<name>A0ACB6ZKC4_THEGA</name>
<gene>
    <name evidence="1" type="ORF">BDM02DRAFT_3154982</name>
</gene>
<keyword evidence="2" id="KW-1185">Reference proteome</keyword>
<dbReference type="EMBL" id="MU117987">
    <property type="protein sequence ID" value="KAF9650230.1"/>
    <property type="molecule type" value="Genomic_DNA"/>
</dbReference>
<reference evidence="1" key="1">
    <citation type="submission" date="2019-10" db="EMBL/GenBank/DDBJ databases">
        <authorList>
            <consortium name="DOE Joint Genome Institute"/>
            <person name="Kuo A."/>
            <person name="Miyauchi S."/>
            <person name="Kiss E."/>
            <person name="Drula E."/>
            <person name="Kohler A."/>
            <person name="Sanchez-Garcia M."/>
            <person name="Andreopoulos B."/>
            <person name="Barry K.W."/>
            <person name="Bonito G."/>
            <person name="Buee M."/>
            <person name="Carver A."/>
            <person name="Chen C."/>
            <person name="Cichocki N."/>
            <person name="Clum A."/>
            <person name="Culley D."/>
            <person name="Crous P.W."/>
            <person name="Fauchery L."/>
            <person name="Girlanda M."/>
            <person name="Hayes R."/>
            <person name="Keri Z."/>
            <person name="Labutti K."/>
            <person name="Lipzen A."/>
            <person name="Lombard V."/>
            <person name="Magnuson J."/>
            <person name="Maillard F."/>
            <person name="Morin E."/>
            <person name="Murat C."/>
            <person name="Nolan M."/>
            <person name="Ohm R."/>
            <person name="Pangilinan J."/>
            <person name="Pereira M."/>
            <person name="Perotto S."/>
            <person name="Peter M."/>
            <person name="Riley R."/>
            <person name="Sitrit Y."/>
            <person name="Stielow B."/>
            <person name="Szollosi G."/>
            <person name="Zifcakova L."/>
            <person name="Stursova M."/>
            <person name="Spatafora J.W."/>
            <person name="Tedersoo L."/>
            <person name="Vaario L.-M."/>
            <person name="Yamada A."/>
            <person name="Yan M."/>
            <person name="Wang P."/>
            <person name="Xu J."/>
            <person name="Bruns T."/>
            <person name="Baldrian P."/>
            <person name="Vilgalys R."/>
            <person name="Henrissat B."/>
            <person name="Grigoriev I.V."/>
            <person name="Hibbett D."/>
            <person name="Nagy L.G."/>
            <person name="Martin F.M."/>
        </authorList>
    </citation>
    <scope>NUCLEOTIDE SEQUENCE</scope>
    <source>
        <strain evidence="1">P2</strain>
    </source>
</reference>
<reference evidence="1" key="2">
    <citation type="journal article" date="2020" name="Nat. Commun.">
        <title>Large-scale genome sequencing of mycorrhizal fungi provides insights into the early evolution of symbiotic traits.</title>
        <authorList>
            <person name="Miyauchi S."/>
            <person name="Kiss E."/>
            <person name="Kuo A."/>
            <person name="Drula E."/>
            <person name="Kohler A."/>
            <person name="Sanchez-Garcia M."/>
            <person name="Morin E."/>
            <person name="Andreopoulos B."/>
            <person name="Barry K.W."/>
            <person name="Bonito G."/>
            <person name="Buee M."/>
            <person name="Carver A."/>
            <person name="Chen C."/>
            <person name="Cichocki N."/>
            <person name="Clum A."/>
            <person name="Culley D."/>
            <person name="Crous P.W."/>
            <person name="Fauchery L."/>
            <person name="Girlanda M."/>
            <person name="Hayes R.D."/>
            <person name="Keri Z."/>
            <person name="LaButti K."/>
            <person name="Lipzen A."/>
            <person name="Lombard V."/>
            <person name="Magnuson J."/>
            <person name="Maillard F."/>
            <person name="Murat C."/>
            <person name="Nolan M."/>
            <person name="Ohm R.A."/>
            <person name="Pangilinan J."/>
            <person name="Pereira M.F."/>
            <person name="Perotto S."/>
            <person name="Peter M."/>
            <person name="Pfister S."/>
            <person name="Riley R."/>
            <person name="Sitrit Y."/>
            <person name="Stielow J.B."/>
            <person name="Szollosi G."/>
            <person name="Zifcakova L."/>
            <person name="Stursova M."/>
            <person name="Spatafora J.W."/>
            <person name="Tedersoo L."/>
            <person name="Vaario L.M."/>
            <person name="Yamada A."/>
            <person name="Yan M."/>
            <person name="Wang P."/>
            <person name="Xu J."/>
            <person name="Bruns T."/>
            <person name="Baldrian P."/>
            <person name="Vilgalys R."/>
            <person name="Dunand C."/>
            <person name="Henrissat B."/>
            <person name="Grigoriev I.V."/>
            <person name="Hibbett D."/>
            <person name="Nagy L.G."/>
            <person name="Martin F.M."/>
        </authorList>
    </citation>
    <scope>NUCLEOTIDE SEQUENCE</scope>
    <source>
        <strain evidence="1">P2</strain>
    </source>
</reference>
<organism evidence="1 2">
    <name type="scientific">Thelephora ganbajun</name>
    <name type="common">Ganba fungus</name>
    <dbReference type="NCBI Taxonomy" id="370292"/>
    <lineage>
        <taxon>Eukaryota</taxon>
        <taxon>Fungi</taxon>
        <taxon>Dikarya</taxon>
        <taxon>Basidiomycota</taxon>
        <taxon>Agaricomycotina</taxon>
        <taxon>Agaricomycetes</taxon>
        <taxon>Thelephorales</taxon>
        <taxon>Thelephoraceae</taxon>
        <taxon>Thelephora</taxon>
    </lineage>
</organism>
<keyword evidence="1" id="KW-0808">Transferase</keyword>
<evidence type="ECO:0000313" key="1">
    <source>
        <dbReference type="EMBL" id="KAF9650230.1"/>
    </source>
</evidence>
<proteinExistence type="predicted"/>